<evidence type="ECO:0000313" key="2">
    <source>
        <dbReference type="EMBL" id="MEN2990234.1"/>
    </source>
</evidence>
<dbReference type="Proteomes" id="UP001413721">
    <property type="component" value="Unassembled WGS sequence"/>
</dbReference>
<name>A0ABU9YN68_9PROT</name>
<evidence type="ECO:0000259" key="1">
    <source>
        <dbReference type="SMART" id="SM00953"/>
    </source>
</evidence>
<sequence length="232" mass="24826">MSGADAAAPPVVAVAWLPAYRIIPSRFPPIHLFERIADPADLEAVFAIEAMTNPRLRDEAGDIALVAPADRVSGPGSSVIMAAFTHPNPAGSRFADGSIGAFYAARALETAIAETSHHRARFMAATAEPAMELDMRVYLVDLAGRLHDLRGLGHSHAAVYHHSDYSAGQALAAGLRRQGADGIAYDSVRHPGGECAAVFRPPVLGNVRQGAHLCYVWDGRRISLVYEKRLLT</sequence>
<comment type="caution">
    <text evidence="2">The sequence shown here is derived from an EMBL/GenBank/DDBJ whole genome shotgun (WGS) entry which is preliminary data.</text>
</comment>
<protein>
    <submittedName>
        <fullName evidence="2">RES family NAD+ phosphorylase</fullName>
    </submittedName>
</protein>
<reference evidence="2 3" key="1">
    <citation type="submission" date="2024-03" db="EMBL/GenBank/DDBJ databases">
        <title>High-quality draft genome sequencing of Tistrella sp. BH-R2-4.</title>
        <authorList>
            <person name="Dong C."/>
        </authorList>
    </citation>
    <scope>NUCLEOTIDE SEQUENCE [LARGE SCALE GENOMIC DNA]</scope>
    <source>
        <strain evidence="2 3">BH-R2-4</strain>
    </source>
</reference>
<feature type="domain" description="RES" evidence="1">
    <location>
        <begin position="83"/>
        <end position="210"/>
    </location>
</feature>
<dbReference type="SMART" id="SM00953">
    <property type="entry name" value="RES"/>
    <property type="match status" value="1"/>
</dbReference>
<accession>A0ABU9YN68</accession>
<gene>
    <name evidence="2" type="ORF">WG926_18105</name>
</gene>
<dbReference type="Pfam" id="PF08808">
    <property type="entry name" value="RES"/>
    <property type="match status" value="1"/>
</dbReference>
<dbReference type="RefSeq" id="WP_345937959.1">
    <property type="nucleotide sequence ID" value="NZ_JBBKTW010000006.1"/>
</dbReference>
<organism evidence="2 3">
    <name type="scientific">Tistrella arctica</name>
    <dbReference type="NCBI Taxonomy" id="3133430"/>
    <lineage>
        <taxon>Bacteria</taxon>
        <taxon>Pseudomonadati</taxon>
        <taxon>Pseudomonadota</taxon>
        <taxon>Alphaproteobacteria</taxon>
        <taxon>Geminicoccales</taxon>
        <taxon>Geminicoccaceae</taxon>
        <taxon>Tistrella</taxon>
    </lineage>
</organism>
<evidence type="ECO:0000313" key="3">
    <source>
        <dbReference type="Proteomes" id="UP001413721"/>
    </source>
</evidence>
<proteinExistence type="predicted"/>
<keyword evidence="3" id="KW-1185">Reference proteome</keyword>
<dbReference type="InterPro" id="IPR014914">
    <property type="entry name" value="RES_dom"/>
</dbReference>
<dbReference type="EMBL" id="JBBKTW010000006">
    <property type="protein sequence ID" value="MEN2990234.1"/>
    <property type="molecule type" value="Genomic_DNA"/>
</dbReference>